<keyword evidence="4" id="KW-1133">Transmembrane helix</keyword>
<dbReference type="InterPro" id="IPR050369">
    <property type="entry name" value="RBOH/FRE"/>
</dbReference>
<dbReference type="AlphaFoldDB" id="A0AAW0APA4"/>
<evidence type="ECO:0000313" key="6">
    <source>
        <dbReference type="Proteomes" id="UP001362999"/>
    </source>
</evidence>
<dbReference type="GO" id="GO:0043020">
    <property type="term" value="C:NADPH oxidase complex"/>
    <property type="evidence" value="ECO:0007669"/>
    <property type="project" value="TreeGrafter"/>
</dbReference>
<keyword evidence="2" id="KW-0560">Oxidoreductase</keyword>
<dbReference type="Proteomes" id="UP001362999">
    <property type="component" value="Unassembled WGS sequence"/>
</dbReference>
<sequence>MSKRSSGLDFSDRLPALDAHPDMDKSPAHHKQCHKEAHRSPGGGPARQSVVNQRGPEDNLNTARATFGVTFTIARAAALVLHVDVIFILLPVCRNFVSVMRRTPLGAVIPFDKNLTLHKATAWAIFTGSLQCYHHRSACGILYYCQLHHWAPHHRMAHVDLSRCHGLLCHREASAREERWI</sequence>
<name>A0AAW0APA4_9AGAR</name>
<protein>
    <submittedName>
        <fullName evidence="5">Uncharacterized protein</fullName>
    </submittedName>
</protein>
<evidence type="ECO:0000256" key="4">
    <source>
        <dbReference type="SAM" id="Phobius"/>
    </source>
</evidence>
<dbReference type="EMBL" id="JAWWNJ010000055">
    <property type="protein sequence ID" value="KAK7015083.1"/>
    <property type="molecule type" value="Genomic_DNA"/>
</dbReference>
<dbReference type="GO" id="GO:0006952">
    <property type="term" value="P:defense response"/>
    <property type="evidence" value="ECO:0007669"/>
    <property type="project" value="TreeGrafter"/>
</dbReference>
<organism evidence="5 6">
    <name type="scientific">Favolaschia claudopus</name>
    <dbReference type="NCBI Taxonomy" id="2862362"/>
    <lineage>
        <taxon>Eukaryota</taxon>
        <taxon>Fungi</taxon>
        <taxon>Dikarya</taxon>
        <taxon>Basidiomycota</taxon>
        <taxon>Agaricomycotina</taxon>
        <taxon>Agaricomycetes</taxon>
        <taxon>Agaricomycetidae</taxon>
        <taxon>Agaricales</taxon>
        <taxon>Marasmiineae</taxon>
        <taxon>Mycenaceae</taxon>
        <taxon>Favolaschia</taxon>
    </lineage>
</organism>
<feature type="region of interest" description="Disordered" evidence="3">
    <location>
        <begin position="1"/>
        <end position="57"/>
    </location>
</feature>
<dbReference type="PANTHER" id="PTHR11972">
    <property type="entry name" value="NADPH OXIDASE"/>
    <property type="match status" value="1"/>
</dbReference>
<dbReference type="GO" id="GO:0016175">
    <property type="term" value="F:superoxide-generating NAD(P)H oxidase activity"/>
    <property type="evidence" value="ECO:0007669"/>
    <property type="project" value="TreeGrafter"/>
</dbReference>
<accession>A0AAW0APA4</accession>
<keyword evidence="1" id="KW-0813">Transport</keyword>
<evidence type="ECO:0000256" key="3">
    <source>
        <dbReference type="SAM" id="MobiDB-lite"/>
    </source>
</evidence>
<evidence type="ECO:0000256" key="2">
    <source>
        <dbReference type="ARBA" id="ARBA00023002"/>
    </source>
</evidence>
<proteinExistence type="predicted"/>
<keyword evidence="4" id="KW-0472">Membrane</keyword>
<evidence type="ECO:0000256" key="1">
    <source>
        <dbReference type="ARBA" id="ARBA00022982"/>
    </source>
</evidence>
<reference evidence="5 6" key="1">
    <citation type="journal article" date="2024" name="J Genomics">
        <title>Draft genome sequencing and assembly of Favolaschia claudopus CIRM-BRFM 2984 isolated from oak limbs.</title>
        <authorList>
            <person name="Navarro D."/>
            <person name="Drula E."/>
            <person name="Chaduli D."/>
            <person name="Cazenave R."/>
            <person name="Ahrendt S."/>
            <person name="Wang J."/>
            <person name="Lipzen A."/>
            <person name="Daum C."/>
            <person name="Barry K."/>
            <person name="Grigoriev I.V."/>
            <person name="Favel A."/>
            <person name="Rosso M.N."/>
            <person name="Martin F."/>
        </authorList>
    </citation>
    <scope>NUCLEOTIDE SEQUENCE [LARGE SCALE GENOMIC DNA]</scope>
    <source>
        <strain evidence="5 6">CIRM-BRFM 2984</strain>
    </source>
</reference>
<keyword evidence="6" id="KW-1185">Reference proteome</keyword>
<dbReference type="PANTHER" id="PTHR11972:SF153">
    <property type="entry name" value="SUPEROXIDE-GENERATING NADPH OXIDASE HEAVY CHAIN SUBUNIT A"/>
    <property type="match status" value="1"/>
</dbReference>
<dbReference type="GO" id="GO:0042554">
    <property type="term" value="P:superoxide anion generation"/>
    <property type="evidence" value="ECO:0007669"/>
    <property type="project" value="TreeGrafter"/>
</dbReference>
<keyword evidence="1" id="KW-0249">Electron transport</keyword>
<feature type="transmembrane region" description="Helical" evidence="4">
    <location>
        <begin position="73"/>
        <end position="93"/>
    </location>
</feature>
<evidence type="ECO:0000313" key="5">
    <source>
        <dbReference type="EMBL" id="KAK7015083.1"/>
    </source>
</evidence>
<gene>
    <name evidence="5" type="ORF">R3P38DRAFT_1432294</name>
</gene>
<keyword evidence="4" id="KW-0812">Transmembrane</keyword>
<comment type="caution">
    <text evidence="5">The sequence shown here is derived from an EMBL/GenBank/DDBJ whole genome shotgun (WGS) entry which is preliminary data.</text>
</comment>